<dbReference type="AlphaFoldDB" id="D3B910"/>
<dbReference type="InParanoid" id="D3B910"/>
<organism evidence="1 2">
    <name type="scientific">Heterostelium pallidum (strain ATCC 26659 / Pp 5 / PN500)</name>
    <name type="common">Cellular slime mold</name>
    <name type="synonym">Polysphondylium pallidum</name>
    <dbReference type="NCBI Taxonomy" id="670386"/>
    <lineage>
        <taxon>Eukaryota</taxon>
        <taxon>Amoebozoa</taxon>
        <taxon>Evosea</taxon>
        <taxon>Eumycetozoa</taxon>
        <taxon>Dictyostelia</taxon>
        <taxon>Acytosteliales</taxon>
        <taxon>Acytosteliaceae</taxon>
        <taxon>Heterostelium</taxon>
    </lineage>
</organism>
<dbReference type="GeneID" id="31360440"/>
<keyword evidence="2" id="KW-1185">Reference proteome</keyword>
<gene>
    <name evidence="1" type="ORF">PPL_04954</name>
</gene>
<dbReference type="Proteomes" id="UP000001396">
    <property type="component" value="Unassembled WGS sequence"/>
</dbReference>
<reference evidence="1 2" key="1">
    <citation type="journal article" date="2011" name="Genome Res.">
        <title>Phylogeny-wide analysis of social amoeba genomes highlights ancient origins for complex intercellular communication.</title>
        <authorList>
            <person name="Heidel A.J."/>
            <person name="Lawal H.M."/>
            <person name="Felder M."/>
            <person name="Schilde C."/>
            <person name="Helps N.R."/>
            <person name="Tunggal B."/>
            <person name="Rivero F."/>
            <person name="John U."/>
            <person name="Schleicher M."/>
            <person name="Eichinger L."/>
            <person name="Platzer M."/>
            <person name="Noegel A.A."/>
            <person name="Schaap P."/>
            <person name="Gloeckner G."/>
        </authorList>
    </citation>
    <scope>NUCLEOTIDE SEQUENCE [LARGE SCALE GENOMIC DNA]</scope>
    <source>
        <strain evidence="2">ATCC 26659 / Pp 5 / PN500</strain>
    </source>
</reference>
<evidence type="ECO:0000313" key="2">
    <source>
        <dbReference type="Proteomes" id="UP000001396"/>
    </source>
</evidence>
<proteinExistence type="predicted"/>
<dbReference type="RefSeq" id="XP_020434166.1">
    <property type="nucleotide sequence ID" value="XM_020575850.1"/>
</dbReference>
<dbReference type="EMBL" id="ADBJ01000021">
    <property type="protein sequence ID" value="EFA82049.1"/>
    <property type="molecule type" value="Genomic_DNA"/>
</dbReference>
<evidence type="ECO:0000313" key="1">
    <source>
        <dbReference type="EMBL" id="EFA82049.1"/>
    </source>
</evidence>
<accession>D3B910</accession>
<sequence length="68" mass="7969">MLSNLSVSVRDICYRECFETRDASCLTNLTKYTVIRHDPRRRAIDSTTRSIFHVFLLFQSGVLSRRTD</sequence>
<comment type="caution">
    <text evidence="1">The sequence shown here is derived from an EMBL/GenBank/DDBJ whole genome shotgun (WGS) entry which is preliminary data.</text>
</comment>
<name>D3B910_HETP5</name>
<protein>
    <submittedName>
        <fullName evidence="1">Uncharacterized protein</fullName>
    </submittedName>
</protein>